<dbReference type="AlphaFoldDB" id="A0A0F9HI59"/>
<keyword evidence="1" id="KW-1133">Transmembrane helix</keyword>
<name>A0A0F9HI59_9ZZZZ</name>
<protein>
    <recommendedName>
        <fullName evidence="2">Zinc-ribbon domain-containing protein</fullName>
    </recommendedName>
</protein>
<sequence>MKNKKILFGIIFLFAITGFSNIQSAFAVDHVGTINIPSSSYAWYYMGYLENGDTIVINDIDSDGGIDVYIMKQWQFDELQEHGYFYSEKMWENIITLKWPFDVTGSGDYYYIVLENEALLFGRTVYIDLSVDYWEPSYIPNILLEYANIIVSIVVIILVIAIPILLIRRHKRKTPKEVIVFQEREVSKIIYCRECGAEILDKTHEFCSSCGTKI</sequence>
<organism evidence="3">
    <name type="scientific">marine sediment metagenome</name>
    <dbReference type="NCBI Taxonomy" id="412755"/>
    <lineage>
        <taxon>unclassified sequences</taxon>
        <taxon>metagenomes</taxon>
        <taxon>ecological metagenomes</taxon>
    </lineage>
</organism>
<proteinExistence type="predicted"/>
<comment type="caution">
    <text evidence="3">The sequence shown here is derived from an EMBL/GenBank/DDBJ whole genome shotgun (WGS) entry which is preliminary data.</text>
</comment>
<feature type="domain" description="Zinc-ribbon" evidence="2">
    <location>
        <begin position="191"/>
        <end position="214"/>
    </location>
</feature>
<accession>A0A0F9HI59</accession>
<evidence type="ECO:0000313" key="3">
    <source>
        <dbReference type="EMBL" id="KKM02807.1"/>
    </source>
</evidence>
<evidence type="ECO:0000259" key="2">
    <source>
        <dbReference type="Pfam" id="PF13240"/>
    </source>
</evidence>
<dbReference type="InterPro" id="IPR026870">
    <property type="entry name" value="Zinc_ribbon_dom"/>
</dbReference>
<dbReference type="EMBL" id="LAZR01016834">
    <property type="protein sequence ID" value="KKM02807.1"/>
    <property type="molecule type" value="Genomic_DNA"/>
</dbReference>
<feature type="transmembrane region" description="Helical" evidence="1">
    <location>
        <begin position="146"/>
        <end position="167"/>
    </location>
</feature>
<gene>
    <name evidence="3" type="ORF">LCGC14_1780720</name>
</gene>
<reference evidence="3" key="1">
    <citation type="journal article" date="2015" name="Nature">
        <title>Complex archaea that bridge the gap between prokaryotes and eukaryotes.</title>
        <authorList>
            <person name="Spang A."/>
            <person name="Saw J.H."/>
            <person name="Jorgensen S.L."/>
            <person name="Zaremba-Niedzwiedzka K."/>
            <person name="Martijn J."/>
            <person name="Lind A.E."/>
            <person name="van Eijk R."/>
            <person name="Schleper C."/>
            <person name="Guy L."/>
            <person name="Ettema T.J."/>
        </authorList>
    </citation>
    <scope>NUCLEOTIDE SEQUENCE</scope>
</reference>
<evidence type="ECO:0000256" key="1">
    <source>
        <dbReference type="SAM" id="Phobius"/>
    </source>
</evidence>
<keyword evidence="1" id="KW-0472">Membrane</keyword>
<dbReference type="Pfam" id="PF13240">
    <property type="entry name" value="Zn_Ribbon_1"/>
    <property type="match status" value="1"/>
</dbReference>
<keyword evidence="1" id="KW-0812">Transmembrane</keyword>